<dbReference type="InterPro" id="IPR001789">
    <property type="entry name" value="Sig_transdc_resp-reg_receiver"/>
</dbReference>
<dbReference type="Pfam" id="PF00072">
    <property type="entry name" value="Response_reg"/>
    <property type="match status" value="1"/>
</dbReference>
<feature type="modified residue" description="4-aspartylphosphate" evidence="2">
    <location>
        <position position="55"/>
    </location>
</feature>
<keyword evidence="1 2" id="KW-0597">Phosphoprotein</keyword>
<proteinExistence type="predicted"/>
<dbReference type="PANTHER" id="PTHR44591">
    <property type="entry name" value="STRESS RESPONSE REGULATOR PROTEIN 1"/>
    <property type="match status" value="1"/>
</dbReference>
<name>A0A928VZG0_9CYAN</name>
<evidence type="ECO:0000256" key="1">
    <source>
        <dbReference type="ARBA" id="ARBA00022553"/>
    </source>
</evidence>
<dbReference type="SUPFAM" id="SSF52172">
    <property type="entry name" value="CheY-like"/>
    <property type="match status" value="1"/>
</dbReference>
<dbReference type="CDD" id="cd17552">
    <property type="entry name" value="REC_RR468-like"/>
    <property type="match status" value="1"/>
</dbReference>
<evidence type="ECO:0000313" key="4">
    <source>
        <dbReference type="EMBL" id="MBE9041146.1"/>
    </source>
</evidence>
<dbReference type="InterPro" id="IPR011006">
    <property type="entry name" value="CheY-like_superfamily"/>
</dbReference>
<dbReference type="Gene3D" id="3.40.50.2300">
    <property type="match status" value="1"/>
</dbReference>
<reference evidence="4" key="1">
    <citation type="submission" date="2020-10" db="EMBL/GenBank/DDBJ databases">
        <authorList>
            <person name="Castelo-Branco R."/>
            <person name="Eusebio N."/>
            <person name="Adriana R."/>
            <person name="Vieira A."/>
            <person name="Brugerolle De Fraissinette N."/>
            <person name="Rezende De Castro R."/>
            <person name="Schneider M.P."/>
            <person name="Vasconcelos V."/>
            <person name="Leao P.N."/>
        </authorList>
    </citation>
    <scope>NUCLEOTIDE SEQUENCE</scope>
    <source>
        <strain evidence="4">LEGE 11467</strain>
    </source>
</reference>
<accession>A0A928VZG0</accession>
<feature type="domain" description="Response regulatory" evidence="3">
    <location>
        <begin position="5"/>
        <end position="121"/>
    </location>
</feature>
<protein>
    <submittedName>
        <fullName evidence="4">Response regulator</fullName>
    </submittedName>
</protein>
<dbReference type="PANTHER" id="PTHR44591:SF22">
    <property type="entry name" value="CHEY SUBFAMILY"/>
    <property type="match status" value="1"/>
</dbReference>
<keyword evidence="5" id="KW-1185">Reference proteome</keyword>
<dbReference type="AlphaFoldDB" id="A0A928VZG0"/>
<evidence type="ECO:0000256" key="2">
    <source>
        <dbReference type="PROSITE-ProRule" id="PRU00169"/>
    </source>
</evidence>
<evidence type="ECO:0000313" key="5">
    <source>
        <dbReference type="Proteomes" id="UP000621799"/>
    </source>
</evidence>
<dbReference type="Proteomes" id="UP000621799">
    <property type="component" value="Unassembled WGS sequence"/>
</dbReference>
<sequence length="124" mass="13548">MSTKTILLIDDEYRLREVTKMTLEMMAGWNVVTAASGREGLELARSQQPDAILLDEMMPDLDGTETLARLQADETTRSIPVLLLTAKAQTTESIALNRGARGVISKPFDPLELATTISEALGWG</sequence>
<dbReference type="EMBL" id="JADEXN010000157">
    <property type="protein sequence ID" value="MBE9041146.1"/>
    <property type="molecule type" value="Genomic_DNA"/>
</dbReference>
<dbReference type="RefSeq" id="WP_264321374.1">
    <property type="nucleotide sequence ID" value="NZ_JADEXN010000157.1"/>
</dbReference>
<dbReference type="PROSITE" id="PS50110">
    <property type="entry name" value="RESPONSE_REGULATORY"/>
    <property type="match status" value="1"/>
</dbReference>
<comment type="caution">
    <text evidence="4">The sequence shown here is derived from an EMBL/GenBank/DDBJ whole genome shotgun (WGS) entry which is preliminary data.</text>
</comment>
<dbReference type="GO" id="GO:0000160">
    <property type="term" value="P:phosphorelay signal transduction system"/>
    <property type="evidence" value="ECO:0007669"/>
    <property type="project" value="InterPro"/>
</dbReference>
<dbReference type="SMART" id="SM00448">
    <property type="entry name" value="REC"/>
    <property type="match status" value="1"/>
</dbReference>
<dbReference type="InterPro" id="IPR050595">
    <property type="entry name" value="Bact_response_regulator"/>
</dbReference>
<organism evidence="4 5">
    <name type="scientific">Zarconia navalis LEGE 11467</name>
    <dbReference type="NCBI Taxonomy" id="1828826"/>
    <lineage>
        <taxon>Bacteria</taxon>
        <taxon>Bacillati</taxon>
        <taxon>Cyanobacteriota</taxon>
        <taxon>Cyanophyceae</taxon>
        <taxon>Oscillatoriophycideae</taxon>
        <taxon>Oscillatoriales</taxon>
        <taxon>Oscillatoriales incertae sedis</taxon>
        <taxon>Zarconia</taxon>
        <taxon>Zarconia navalis</taxon>
    </lineage>
</organism>
<evidence type="ECO:0000259" key="3">
    <source>
        <dbReference type="PROSITE" id="PS50110"/>
    </source>
</evidence>
<gene>
    <name evidence="4" type="ORF">IQ235_10190</name>
</gene>